<dbReference type="PANTHER" id="PTHR46093:SF18">
    <property type="entry name" value="FIBRONECTIN TYPE-III DOMAIN-CONTAINING PROTEIN"/>
    <property type="match status" value="1"/>
</dbReference>
<dbReference type="SUPFAM" id="SSF50965">
    <property type="entry name" value="Galactose oxidase, central domain"/>
    <property type="match status" value="1"/>
</dbReference>
<dbReference type="PANTHER" id="PTHR46093">
    <property type="entry name" value="ACYL-COA-BINDING DOMAIN-CONTAINING PROTEIN 5"/>
    <property type="match status" value="1"/>
</dbReference>
<sequence length="525" mass="58609">MSGRKRIRLSSPLDSSEEDDDQRTNPTVARGRSTRRHRPLLPLRTPSRTVADSEELLSASGGSNSTRRKSRRGLPTSKSDSVNDGPRAREDHSGTPVAGPSSRGPQLASSNTSTMQSTRLESKLDTTVFGLRFPPAMTYEAIIPIGGVPTAVDHEDQKLYVLTYHDDDNGTEPGTVIHCLNLKTKTWDGFLHKIKSAHSFDNSPGHYLPPCVFTSLTFIQHRNGKKYLFIVGGYFGDPEDHLSKSRNLHLNDDDMRILVIDIAQKSWDVLHVLGRVPRSYGHAVVSIGDTVYVFGGRKNLPENIHANDWNPSCHPDELFESYSILTFDGAFGQWIWSTRNKPFPKPRVKTMGYTNRATLVERGHQVRILLRPGVTGREGIEGPGFNIVPDNLTLYNPDNDSFMSWEEDSSSAPGIVGFNTLRTYPSPKHNKGISDAVVFAIHDDDCTEVKLYYYKPAENEGFRFFGTIKNTITRRRLVDEAQKSGASREFIGFETVGSDMYILATNYQDSLDTVVQVKFLGIDDS</sequence>
<evidence type="ECO:0000313" key="5">
    <source>
        <dbReference type="Proteomes" id="UP000297245"/>
    </source>
</evidence>
<feature type="compositionally biased region" description="Low complexity" evidence="3">
    <location>
        <begin position="40"/>
        <end position="49"/>
    </location>
</feature>
<dbReference type="OrthoDB" id="3228507at2759"/>
<accession>A0A4S8KNA0</accession>
<feature type="compositionally biased region" description="Polar residues" evidence="3">
    <location>
        <begin position="103"/>
        <end position="119"/>
    </location>
</feature>
<keyword evidence="2" id="KW-0677">Repeat</keyword>
<evidence type="ECO:0000256" key="1">
    <source>
        <dbReference type="ARBA" id="ARBA00022441"/>
    </source>
</evidence>
<protein>
    <recommendedName>
        <fullName evidence="6">Galactose oxidase</fullName>
    </recommendedName>
</protein>
<keyword evidence="1" id="KW-0880">Kelch repeat</keyword>
<feature type="region of interest" description="Disordered" evidence="3">
    <location>
        <begin position="1"/>
        <end position="119"/>
    </location>
</feature>
<reference evidence="4 5" key="1">
    <citation type="journal article" date="2019" name="Nat. Ecol. Evol.">
        <title>Megaphylogeny resolves global patterns of mushroom evolution.</title>
        <authorList>
            <person name="Varga T."/>
            <person name="Krizsan K."/>
            <person name="Foldi C."/>
            <person name="Dima B."/>
            <person name="Sanchez-Garcia M."/>
            <person name="Sanchez-Ramirez S."/>
            <person name="Szollosi G.J."/>
            <person name="Szarkandi J.G."/>
            <person name="Papp V."/>
            <person name="Albert L."/>
            <person name="Andreopoulos W."/>
            <person name="Angelini C."/>
            <person name="Antonin V."/>
            <person name="Barry K.W."/>
            <person name="Bougher N.L."/>
            <person name="Buchanan P."/>
            <person name="Buyck B."/>
            <person name="Bense V."/>
            <person name="Catcheside P."/>
            <person name="Chovatia M."/>
            <person name="Cooper J."/>
            <person name="Damon W."/>
            <person name="Desjardin D."/>
            <person name="Finy P."/>
            <person name="Geml J."/>
            <person name="Haridas S."/>
            <person name="Hughes K."/>
            <person name="Justo A."/>
            <person name="Karasinski D."/>
            <person name="Kautmanova I."/>
            <person name="Kiss B."/>
            <person name="Kocsube S."/>
            <person name="Kotiranta H."/>
            <person name="LaButti K.M."/>
            <person name="Lechner B.E."/>
            <person name="Liimatainen K."/>
            <person name="Lipzen A."/>
            <person name="Lukacs Z."/>
            <person name="Mihaltcheva S."/>
            <person name="Morgado L.N."/>
            <person name="Niskanen T."/>
            <person name="Noordeloos M.E."/>
            <person name="Ohm R.A."/>
            <person name="Ortiz-Santana B."/>
            <person name="Ovrebo C."/>
            <person name="Racz N."/>
            <person name="Riley R."/>
            <person name="Savchenko A."/>
            <person name="Shiryaev A."/>
            <person name="Soop K."/>
            <person name="Spirin V."/>
            <person name="Szebenyi C."/>
            <person name="Tomsovsky M."/>
            <person name="Tulloss R.E."/>
            <person name="Uehling J."/>
            <person name="Grigoriev I.V."/>
            <person name="Vagvolgyi C."/>
            <person name="Papp T."/>
            <person name="Martin F.M."/>
            <person name="Miettinen O."/>
            <person name="Hibbett D.S."/>
            <person name="Nagy L.G."/>
        </authorList>
    </citation>
    <scope>NUCLEOTIDE SEQUENCE [LARGE SCALE GENOMIC DNA]</scope>
    <source>
        <strain evidence="4 5">CBS 962.96</strain>
    </source>
</reference>
<dbReference type="EMBL" id="ML180588">
    <property type="protein sequence ID" value="THU77030.1"/>
    <property type="molecule type" value="Genomic_DNA"/>
</dbReference>
<keyword evidence="5" id="KW-1185">Reference proteome</keyword>
<proteinExistence type="predicted"/>
<evidence type="ECO:0000256" key="3">
    <source>
        <dbReference type="SAM" id="MobiDB-lite"/>
    </source>
</evidence>
<dbReference type="AlphaFoldDB" id="A0A4S8KNA0"/>
<gene>
    <name evidence="4" type="ORF">K435DRAFT_846337</name>
</gene>
<evidence type="ECO:0000256" key="2">
    <source>
        <dbReference type="ARBA" id="ARBA00022737"/>
    </source>
</evidence>
<dbReference type="Proteomes" id="UP000297245">
    <property type="component" value="Unassembled WGS sequence"/>
</dbReference>
<dbReference type="InterPro" id="IPR011043">
    <property type="entry name" value="Gal_Oxase/kelch_b-propeller"/>
</dbReference>
<evidence type="ECO:0000313" key="4">
    <source>
        <dbReference type="EMBL" id="THU77030.1"/>
    </source>
</evidence>
<evidence type="ECO:0008006" key="6">
    <source>
        <dbReference type="Google" id="ProtNLM"/>
    </source>
</evidence>
<dbReference type="InterPro" id="IPR015915">
    <property type="entry name" value="Kelch-typ_b-propeller"/>
</dbReference>
<name>A0A4S8KNA0_DENBC</name>
<organism evidence="4 5">
    <name type="scientific">Dendrothele bispora (strain CBS 962.96)</name>
    <dbReference type="NCBI Taxonomy" id="1314807"/>
    <lineage>
        <taxon>Eukaryota</taxon>
        <taxon>Fungi</taxon>
        <taxon>Dikarya</taxon>
        <taxon>Basidiomycota</taxon>
        <taxon>Agaricomycotina</taxon>
        <taxon>Agaricomycetes</taxon>
        <taxon>Agaricomycetidae</taxon>
        <taxon>Agaricales</taxon>
        <taxon>Agaricales incertae sedis</taxon>
        <taxon>Dendrothele</taxon>
    </lineage>
</organism>
<dbReference type="Gene3D" id="2.120.10.80">
    <property type="entry name" value="Kelch-type beta propeller"/>
    <property type="match status" value="1"/>
</dbReference>